<dbReference type="AlphaFoldDB" id="A0A5J4WFZ9"/>
<evidence type="ECO:0000313" key="3">
    <source>
        <dbReference type="Proteomes" id="UP000324800"/>
    </source>
</evidence>
<proteinExistence type="predicted"/>
<comment type="caution">
    <text evidence="2">The sequence shown here is derived from an EMBL/GenBank/DDBJ whole genome shotgun (WGS) entry which is preliminary data.</text>
</comment>
<dbReference type="EMBL" id="SNRW01002098">
    <property type="protein sequence ID" value="KAA6393917.1"/>
    <property type="molecule type" value="Genomic_DNA"/>
</dbReference>
<feature type="compositionally biased region" description="Low complexity" evidence="1">
    <location>
        <begin position="287"/>
        <end position="301"/>
    </location>
</feature>
<protein>
    <submittedName>
        <fullName evidence="2">Uncharacterized protein</fullName>
    </submittedName>
</protein>
<reference evidence="2 3" key="1">
    <citation type="submission" date="2019-03" db="EMBL/GenBank/DDBJ databases">
        <title>Single cell metagenomics reveals metabolic interactions within the superorganism composed of flagellate Streblomastix strix and complex community of Bacteroidetes bacteria on its surface.</title>
        <authorList>
            <person name="Treitli S.C."/>
            <person name="Kolisko M."/>
            <person name="Husnik F."/>
            <person name="Keeling P."/>
            <person name="Hampl V."/>
        </authorList>
    </citation>
    <scope>NUCLEOTIDE SEQUENCE [LARGE SCALE GENOMIC DNA]</scope>
    <source>
        <strain evidence="2">ST1C</strain>
    </source>
</reference>
<name>A0A5J4WFZ9_9EUKA</name>
<evidence type="ECO:0000256" key="1">
    <source>
        <dbReference type="SAM" id="MobiDB-lite"/>
    </source>
</evidence>
<sequence length="381" mass="42978">MTIYSRDEESGSFEFIDHQKIYQQVFSINCVPQSHSVDCLLIVTVNGEWLLLQWHESNFFPLGTGSLLDAVQLFFSKPTFQWAVSVIPQDINSSRYFTRLSDDYQLIKKQDYQVTEEINNLMSIDDIPIVRVSFRALCVVDETVFVGLSYDGPDASFMYNVSEKMNETLGSIPYSQHWGPNMVAGISNGLEETWLTQQINNSANQTQQSAQLNQEVSTDQVKIDIACSRTFLFTEDEEDELNNENDSSENSLFDTITRVRHAAFTSKLQLQEFPFQINDETEKDISDSSSESRSSSNSNSSHLNVLSKKVTPNITTAMVIVDTIELPYNGEQLDYSAIMKTVRGAEFVHCDNLAGFTRNEVLHILSGKEINGQDNQNGAVS</sequence>
<organism evidence="2 3">
    <name type="scientific">Streblomastix strix</name>
    <dbReference type="NCBI Taxonomy" id="222440"/>
    <lineage>
        <taxon>Eukaryota</taxon>
        <taxon>Metamonada</taxon>
        <taxon>Preaxostyla</taxon>
        <taxon>Oxymonadida</taxon>
        <taxon>Streblomastigidae</taxon>
        <taxon>Streblomastix</taxon>
    </lineage>
</organism>
<feature type="region of interest" description="Disordered" evidence="1">
    <location>
        <begin position="282"/>
        <end position="304"/>
    </location>
</feature>
<accession>A0A5J4WFZ9</accession>
<gene>
    <name evidence="2" type="ORF">EZS28_010554</name>
</gene>
<feature type="non-terminal residue" evidence="2">
    <location>
        <position position="381"/>
    </location>
</feature>
<evidence type="ECO:0000313" key="2">
    <source>
        <dbReference type="EMBL" id="KAA6393917.1"/>
    </source>
</evidence>
<dbReference type="Proteomes" id="UP000324800">
    <property type="component" value="Unassembled WGS sequence"/>
</dbReference>